<dbReference type="Pfam" id="PF19064">
    <property type="entry name" value="DUF5760"/>
    <property type="match status" value="1"/>
</dbReference>
<feature type="coiled-coil region" evidence="1">
    <location>
        <begin position="13"/>
        <end position="47"/>
    </location>
</feature>
<evidence type="ECO:0000256" key="1">
    <source>
        <dbReference type="SAM" id="Coils"/>
    </source>
</evidence>
<reference evidence="2" key="1">
    <citation type="journal article" date="2020" name="Nature">
        <title>Giant virus diversity and host interactions through global metagenomics.</title>
        <authorList>
            <person name="Schulz F."/>
            <person name="Roux S."/>
            <person name="Paez-Espino D."/>
            <person name="Jungbluth S."/>
            <person name="Walsh D.A."/>
            <person name="Denef V.J."/>
            <person name="McMahon K.D."/>
            <person name="Konstantinidis K.T."/>
            <person name="Eloe-Fadrosh E.A."/>
            <person name="Kyrpides N.C."/>
            <person name="Woyke T."/>
        </authorList>
    </citation>
    <scope>NUCLEOTIDE SEQUENCE</scope>
    <source>
        <strain evidence="2">GVMAG-M-3300023179-71</strain>
    </source>
</reference>
<dbReference type="EMBL" id="MN739881">
    <property type="protein sequence ID" value="QHT75691.1"/>
    <property type="molecule type" value="Genomic_DNA"/>
</dbReference>
<sequence length="118" mass="14370">MSRELFLLKVNNWIKDDDEIERLEKELKRMKKEKKMIADEIMKLMDEKQLGVLNISDAKIQLQYDKKNVKKPLNRRHMENLLKEYFKENPENGEYLCNYLDNNREIVVVEKLKKKQLD</sequence>
<evidence type="ECO:0000313" key="2">
    <source>
        <dbReference type="EMBL" id="QHT75691.1"/>
    </source>
</evidence>
<keyword evidence="1" id="KW-0175">Coiled coil</keyword>
<organism evidence="2">
    <name type="scientific">viral metagenome</name>
    <dbReference type="NCBI Taxonomy" id="1070528"/>
    <lineage>
        <taxon>unclassified sequences</taxon>
        <taxon>metagenomes</taxon>
        <taxon>organismal metagenomes</taxon>
    </lineage>
</organism>
<accession>A0A6C0H557</accession>
<proteinExistence type="predicted"/>
<dbReference type="AlphaFoldDB" id="A0A6C0H557"/>
<name>A0A6C0H557_9ZZZZ</name>
<dbReference type="InterPro" id="IPR043918">
    <property type="entry name" value="DUF5760"/>
</dbReference>
<protein>
    <submittedName>
        <fullName evidence="2">Uncharacterized protein</fullName>
    </submittedName>
</protein>